<organism evidence="3 4">
    <name type="scientific">Sedimentibacter hydroxybenzoicus DSM 7310</name>
    <dbReference type="NCBI Taxonomy" id="1123245"/>
    <lineage>
        <taxon>Bacteria</taxon>
        <taxon>Bacillati</taxon>
        <taxon>Bacillota</taxon>
        <taxon>Tissierellia</taxon>
        <taxon>Sedimentibacter</taxon>
    </lineage>
</organism>
<keyword evidence="1" id="KW-1133">Transmembrane helix</keyword>
<dbReference type="PANTHER" id="PTHR34978:SF3">
    <property type="entry name" value="SLR0241 PROTEIN"/>
    <property type="match status" value="1"/>
</dbReference>
<dbReference type="InterPro" id="IPR052173">
    <property type="entry name" value="Beta-lactam_resp_regulator"/>
</dbReference>
<evidence type="ECO:0000256" key="1">
    <source>
        <dbReference type="SAM" id="Phobius"/>
    </source>
</evidence>
<dbReference type="AlphaFoldDB" id="A0A974GVU0"/>
<keyword evidence="1" id="KW-0812">Transmembrane</keyword>
<accession>A0A974GVU0</accession>
<feature type="transmembrane region" description="Helical" evidence="1">
    <location>
        <begin position="109"/>
        <end position="131"/>
    </location>
</feature>
<feature type="transmembrane region" description="Helical" evidence="1">
    <location>
        <begin position="35"/>
        <end position="54"/>
    </location>
</feature>
<dbReference type="EMBL" id="JACBNQ010000004">
    <property type="protein sequence ID" value="NYB73734.1"/>
    <property type="molecule type" value="Genomic_DNA"/>
</dbReference>
<sequence length="712" mass="80544">MDGLFLYIINMSVTASYAIAFVIVLRLFLKRLPKVFSYVLWFAVLFRLVIPFSFESVLSLIPKDVRIPQDIAYSPNPEISSGISSVDSVVNNLLPAPVDQAASINPMQAWLAVGEIIWITGMVILLFYSIFTTVKLYRNINGAVHTEDNIYILDGLKTPFVFGIINPKIYLPNQLSKNEKIYVLLHEQTHIKRLDHIVKPIFFLVTCIHWFNPLAWIAFCLMGEDLELSCDENVVKQLGNNIKKEYSSSLLFMSTGRKIVSGCPLAFGENNTKSRIKNILKYKKPAVWVLAAAVIAVIIIIAALISNPKTEARLDALRPMIMVNGELYLDTGRSVPAEIDESAIIGEVKSSVSPSEKPSEEGQANFGFTGAKYAHFEDNIVVLIDNEWYVFEKDVTEDVSIHLSKENKSTGMYEKVTVKSGEIEKTFSWKNVTNPTYAPVKYIADVDNDTKDEIIILLTTGYGTGVQVQDIHILNSEDLSEINIEDPLEAINKTVSSSITINGDIVSVEIKWNGNSIEKSYDKSYAGVWLDKVSFGSIINYEIVNDRIVVKVPGQMSPAAFPFIAVVEYDENLIITNIEVMEIVDKTSRDKISAYLEEESKAVFSPYYELLDFIIYNYAEENKDGNIEAVFNYTIVHKNYDRDPDTVEYIKEAKEKGDGSYQQLYNEYLQPKDMNFYLKAVIDENDNITLYHNFSPNGVDWQETEMSDYIIR</sequence>
<dbReference type="RefSeq" id="WP_179237429.1">
    <property type="nucleotide sequence ID" value="NZ_JACBNQ010000004.1"/>
</dbReference>
<feature type="transmembrane region" description="Helical" evidence="1">
    <location>
        <begin position="286"/>
        <end position="305"/>
    </location>
</feature>
<dbReference type="Proteomes" id="UP000611629">
    <property type="component" value="Unassembled WGS sequence"/>
</dbReference>
<feature type="domain" description="Peptidase M56" evidence="2">
    <location>
        <begin position="8"/>
        <end position="279"/>
    </location>
</feature>
<dbReference type="PANTHER" id="PTHR34978">
    <property type="entry name" value="POSSIBLE SENSOR-TRANSDUCER PROTEIN BLAR"/>
    <property type="match status" value="1"/>
</dbReference>
<evidence type="ECO:0000313" key="4">
    <source>
        <dbReference type="Proteomes" id="UP000611629"/>
    </source>
</evidence>
<protein>
    <submittedName>
        <fullName evidence="3">M56 family metallopeptidase</fullName>
    </submittedName>
</protein>
<keyword evidence="1" id="KW-0472">Membrane</keyword>
<dbReference type="Pfam" id="PF05569">
    <property type="entry name" value="Peptidase_M56"/>
    <property type="match status" value="1"/>
</dbReference>
<evidence type="ECO:0000259" key="2">
    <source>
        <dbReference type="Pfam" id="PF05569"/>
    </source>
</evidence>
<dbReference type="InterPro" id="IPR008756">
    <property type="entry name" value="Peptidase_M56"/>
</dbReference>
<keyword evidence="4" id="KW-1185">Reference proteome</keyword>
<gene>
    <name evidence="3" type="ORF">HZF24_06220</name>
</gene>
<feature type="transmembrane region" description="Helical" evidence="1">
    <location>
        <begin position="6"/>
        <end position="28"/>
    </location>
</feature>
<evidence type="ECO:0000313" key="3">
    <source>
        <dbReference type="EMBL" id="NYB73734.1"/>
    </source>
</evidence>
<dbReference type="CDD" id="cd07341">
    <property type="entry name" value="M56_BlaR1_MecR1_like"/>
    <property type="match status" value="1"/>
</dbReference>
<proteinExistence type="predicted"/>
<reference evidence="3" key="1">
    <citation type="submission" date="2020-07" db="EMBL/GenBank/DDBJ databases">
        <title>Genomic analysis of a strain of Sedimentibacter Hydroxybenzoicus DSM7310.</title>
        <authorList>
            <person name="Ma S."/>
        </authorList>
    </citation>
    <scope>NUCLEOTIDE SEQUENCE</scope>
    <source>
        <strain evidence="3">DSM 7310</strain>
    </source>
</reference>
<name>A0A974GVU0_SEDHY</name>
<comment type="caution">
    <text evidence="3">The sequence shown here is derived from an EMBL/GenBank/DDBJ whole genome shotgun (WGS) entry which is preliminary data.</text>
</comment>